<dbReference type="PANTHER" id="PTHR30408:SF13">
    <property type="entry name" value="TYPE I RESTRICTION ENZYME HINDI SPECIFICITY SUBUNIT"/>
    <property type="match status" value="1"/>
</dbReference>
<feature type="domain" description="Type I restriction modification DNA specificity" evidence="4">
    <location>
        <begin position="221"/>
        <end position="381"/>
    </location>
</feature>
<dbReference type="EC" id="3.1.21.3" evidence="5"/>
<dbReference type="SUPFAM" id="SSF116734">
    <property type="entry name" value="DNA methylase specificity domain"/>
    <property type="match status" value="2"/>
</dbReference>
<evidence type="ECO:0000256" key="1">
    <source>
        <dbReference type="ARBA" id="ARBA00010923"/>
    </source>
</evidence>
<gene>
    <name evidence="5" type="ORF">ASZ90_013723</name>
</gene>
<keyword evidence="5" id="KW-0378">Hydrolase</keyword>
<comment type="similarity">
    <text evidence="1">Belongs to the type-I restriction system S methylase family.</text>
</comment>
<comment type="caution">
    <text evidence="5">The sequence shown here is derived from an EMBL/GenBank/DDBJ whole genome shotgun (WGS) entry which is preliminary data.</text>
</comment>
<dbReference type="GO" id="GO:0003677">
    <property type="term" value="F:DNA binding"/>
    <property type="evidence" value="ECO:0007669"/>
    <property type="project" value="UniProtKB-KW"/>
</dbReference>
<keyword evidence="2" id="KW-0680">Restriction system</keyword>
<dbReference type="Pfam" id="PF01420">
    <property type="entry name" value="Methylase_S"/>
    <property type="match status" value="2"/>
</dbReference>
<evidence type="ECO:0000313" key="5">
    <source>
        <dbReference type="EMBL" id="KUG16634.1"/>
    </source>
</evidence>
<keyword evidence="3" id="KW-0238">DNA-binding</keyword>
<reference evidence="5" key="1">
    <citation type="journal article" date="2015" name="Proc. Natl. Acad. Sci. U.S.A.">
        <title>Networks of energetic and metabolic interactions define dynamics in microbial communities.</title>
        <authorList>
            <person name="Embree M."/>
            <person name="Liu J.K."/>
            <person name="Al-Bassam M.M."/>
            <person name="Zengler K."/>
        </authorList>
    </citation>
    <scope>NUCLEOTIDE SEQUENCE</scope>
</reference>
<organism evidence="5">
    <name type="scientific">hydrocarbon metagenome</name>
    <dbReference type="NCBI Taxonomy" id="938273"/>
    <lineage>
        <taxon>unclassified sequences</taxon>
        <taxon>metagenomes</taxon>
        <taxon>ecological metagenomes</taxon>
    </lineage>
</organism>
<evidence type="ECO:0000259" key="4">
    <source>
        <dbReference type="Pfam" id="PF01420"/>
    </source>
</evidence>
<dbReference type="InterPro" id="IPR044946">
    <property type="entry name" value="Restrct_endonuc_typeI_TRD_sf"/>
</dbReference>
<protein>
    <submittedName>
        <fullName evidence="5">Type i restriction-modification system, specificity subunit s</fullName>
        <ecNumber evidence="5">3.1.21.3</ecNumber>
    </submittedName>
</protein>
<dbReference type="GO" id="GO:0009035">
    <property type="term" value="F:type I site-specific deoxyribonuclease activity"/>
    <property type="evidence" value="ECO:0007669"/>
    <property type="project" value="UniProtKB-EC"/>
</dbReference>
<dbReference type="PANTHER" id="PTHR30408">
    <property type="entry name" value="TYPE-1 RESTRICTION ENZYME ECOKI SPECIFICITY PROTEIN"/>
    <property type="match status" value="1"/>
</dbReference>
<dbReference type="CDD" id="cd17501">
    <property type="entry name" value="RMtype1_S_Vch69ORF1407P_TRD2-CR2_like"/>
    <property type="match status" value="1"/>
</dbReference>
<dbReference type="GO" id="GO:0009307">
    <property type="term" value="P:DNA restriction-modification system"/>
    <property type="evidence" value="ECO:0007669"/>
    <property type="project" value="UniProtKB-KW"/>
</dbReference>
<name>A0A0W8F6X0_9ZZZZ</name>
<dbReference type="Gene3D" id="3.90.220.20">
    <property type="entry name" value="DNA methylase specificity domains"/>
    <property type="match status" value="2"/>
</dbReference>
<dbReference type="AlphaFoldDB" id="A0A0W8F6X0"/>
<evidence type="ECO:0000256" key="3">
    <source>
        <dbReference type="ARBA" id="ARBA00023125"/>
    </source>
</evidence>
<evidence type="ECO:0000256" key="2">
    <source>
        <dbReference type="ARBA" id="ARBA00022747"/>
    </source>
</evidence>
<dbReference type="EMBL" id="LNQE01001487">
    <property type="protein sequence ID" value="KUG16634.1"/>
    <property type="molecule type" value="Genomic_DNA"/>
</dbReference>
<dbReference type="InterPro" id="IPR052021">
    <property type="entry name" value="Type-I_RS_S_subunit"/>
</dbReference>
<sequence>MGEWRNERFGQMAELVQDTVHPSDVIGIPYIGLEHIGEGTLQLLGAGLAEDATSIKSQFKAGDILFGKLRPYFRKVIRAPFDGICSTDIWVVRPKAGVDSGFLFYLMASDIFIEPLVRASEGTKMPRAKWDFAISLEFPLPPLPEQQAIARILGTLDDKIELNRRMNETLEAMARSIFKSWFVDFDPVQAKAKGREPAGMDAETAALFPDSFEETDPGIVPKGWRTGIIDDLCLLIENGGTPKRMEPKYWHGGTIPWFKTGELNDGPLIDSEEAITEHGLSNSSCKLWPKNTILIALYASPTVGRLGILEAPGTANQACSALLAKPEYGYLFLFYKLLFSREELQNVAVGAAQQNISQQVVRHHEILIPSQETAFAFQQIIEINYSMRVINEKQSRILAAIRDELLPRLLSGEKRIEVRSCQ</sequence>
<feature type="domain" description="Type I restriction modification DNA specificity" evidence="4">
    <location>
        <begin position="56"/>
        <end position="171"/>
    </location>
</feature>
<dbReference type="InterPro" id="IPR000055">
    <property type="entry name" value="Restrct_endonuc_typeI_TRD"/>
</dbReference>
<proteinExistence type="inferred from homology"/>
<accession>A0A0W8F6X0</accession>